<sequence>MLNPLEDHRPTILRSRGKKIKHEQKS</sequence>
<reference evidence="2" key="1">
    <citation type="submission" date="2018-02" db="EMBL/GenBank/DDBJ databases">
        <title>Rhizophora mucronata_Transcriptome.</title>
        <authorList>
            <person name="Meera S.P."/>
            <person name="Sreeshan A."/>
            <person name="Augustine A."/>
        </authorList>
    </citation>
    <scope>NUCLEOTIDE SEQUENCE</scope>
    <source>
        <tissue evidence="2">Leaf</tissue>
    </source>
</reference>
<name>A0A2P2Q175_RHIMU</name>
<protein>
    <submittedName>
        <fullName evidence="2">Uncharacterized protein</fullName>
    </submittedName>
</protein>
<dbReference type="AlphaFoldDB" id="A0A2P2Q175"/>
<dbReference type="EMBL" id="GGEC01080185">
    <property type="protein sequence ID" value="MBX60669.1"/>
    <property type="molecule type" value="Transcribed_RNA"/>
</dbReference>
<accession>A0A2P2Q175</accession>
<proteinExistence type="predicted"/>
<feature type="compositionally biased region" description="Basic residues" evidence="1">
    <location>
        <begin position="15"/>
        <end position="26"/>
    </location>
</feature>
<evidence type="ECO:0000313" key="2">
    <source>
        <dbReference type="EMBL" id="MBX60669.1"/>
    </source>
</evidence>
<feature type="compositionally biased region" description="Basic and acidic residues" evidence="1">
    <location>
        <begin position="1"/>
        <end position="10"/>
    </location>
</feature>
<organism evidence="2">
    <name type="scientific">Rhizophora mucronata</name>
    <name type="common">Asiatic mangrove</name>
    <dbReference type="NCBI Taxonomy" id="61149"/>
    <lineage>
        <taxon>Eukaryota</taxon>
        <taxon>Viridiplantae</taxon>
        <taxon>Streptophyta</taxon>
        <taxon>Embryophyta</taxon>
        <taxon>Tracheophyta</taxon>
        <taxon>Spermatophyta</taxon>
        <taxon>Magnoliopsida</taxon>
        <taxon>eudicotyledons</taxon>
        <taxon>Gunneridae</taxon>
        <taxon>Pentapetalae</taxon>
        <taxon>rosids</taxon>
        <taxon>fabids</taxon>
        <taxon>Malpighiales</taxon>
        <taxon>Rhizophoraceae</taxon>
        <taxon>Rhizophora</taxon>
    </lineage>
</organism>
<feature type="region of interest" description="Disordered" evidence="1">
    <location>
        <begin position="1"/>
        <end position="26"/>
    </location>
</feature>
<evidence type="ECO:0000256" key="1">
    <source>
        <dbReference type="SAM" id="MobiDB-lite"/>
    </source>
</evidence>